<feature type="non-terminal residue" evidence="1">
    <location>
        <position position="146"/>
    </location>
</feature>
<gene>
    <name evidence="1" type="ORF">S06H3_24192</name>
</gene>
<comment type="caution">
    <text evidence="1">The sequence shown here is derived from an EMBL/GenBank/DDBJ whole genome shotgun (WGS) entry which is preliminary data.</text>
</comment>
<proteinExistence type="predicted"/>
<reference evidence="1" key="1">
    <citation type="journal article" date="2014" name="Front. Microbiol.">
        <title>High frequency of phylogenetically diverse reductive dehalogenase-homologous genes in deep subseafloor sedimentary metagenomes.</title>
        <authorList>
            <person name="Kawai M."/>
            <person name="Futagami T."/>
            <person name="Toyoda A."/>
            <person name="Takaki Y."/>
            <person name="Nishi S."/>
            <person name="Hori S."/>
            <person name="Arai W."/>
            <person name="Tsubouchi T."/>
            <person name="Morono Y."/>
            <person name="Uchiyama I."/>
            <person name="Ito T."/>
            <person name="Fujiyama A."/>
            <person name="Inagaki F."/>
            <person name="Takami H."/>
        </authorList>
    </citation>
    <scope>NUCLEOTIDE SEQUENCE</scope>
    <source>
        <strain evidence="1">Expedition CK06-06</strain>
    </source>
</reference>
<dbReference type="Gene3D" id="3.40.50.11930">
    <property type="match status" value="1"/>
</dbReference>
<dbReference type="AlphaFoldDB" id="X1MV61"/>
<sequence length="146" mass="16212">MKICYLSDLAFEGSGYSHITVNLCQGLVELGHDVKVVGFSYQNEQHPWGFSVIPVTNYNDAVATVHNLVELWSPDVIVVGLDIPQQGNMLDHFIKHQIPYIAITPLESGPLCMQWAMSLMRTNKLFVISQSGADEINKEGVSAEHL</sequence>
<dbReference type="SUPFAM" id="SSF53756">
    <property type="entry name" value="UDP-Glycosyltransferase/glycogen phosphorylase"/>
    <property type="match status" value="1"/>
</dbReference>
<accession>X1MV61</accession>
<dbReference type="EMBL" id="BARV01013374">
    <property type="protein sequence ID" value="GAI21916.1"/>
    <property type="molecule type" value="Genomic_DNA"/>
</dbReference>
<evidence type="ECO:0000313" key="1">
    <source>
        <dbReference type="EMBL" id="GAI21916.1"/>
    </source>
</evidence>
<organism evidence="1">
    <name type="scientific">marine sediment metagenome</name>
    <dbReference type="NCBI Taxonomy" id="412755"/>
    <lineage>
        <taxon>unclassified sequences</taxon>
        <taxon>metagenomes</taxon>
        <taxon>ecological metagenomes</taxon>
    </lineage>
</organism>
<name>X1MV61_9ZZZZ</name>
<evidence type="ECO:0008006" key="2">
    <source>
        <dbReference type="Google" id="ProtNLM"/>
    </source>
</evidence>
<protein>
    <recommendedName>
        <fullName evidence="2">Glycosyltransferase subfamily 4-like N-terminal domain-containing protein</fullName>
    </recommendedName>
</protein>